<dbReference type="AlphaFoldDB" id="A0AAD5G315"/>
<name>A0AAD5G315_AMBAR</name>
<evidence type="ECO:0000313" key="3">
    <source>
        <dbReference type="Proteomes" id="UP001206925"/>
    </source>
</evidence>
<dbReference type="SMART" id="SM00579">
    <property type="entry name" value="FBD"/>
    <property type="match status" value="1"/>
</dbReference>
<gene>
    <name evidence="2" type="ORF">M8C21_014353</name>
</gene>
<accession>A0AAD5G315</accession>
<reference evidence="2" key="1">
    <citation type="submission" date="2022-06" db="EMBL/GenBank/DDBJ databases">
        <title>Uncovering the hologenomic basis of an extraordinary plant invasion.</title>
        <authorList>
            <person name="Bieker V.C."/>
            <person name="Martin M.D."/>
            <person name="Gilbert T."/>
            <person name="Hodgins K."/>
            <person name="Battlay P."/>
            <person name="Petersen B."/>
            <person name="Wilson J."/>
        </authorList>
    </citation>
    <scope>NUCLEOTIDE SEQUENCE</scope>
    <source>
        <strain evidence="2">AA19_3_7</strain>
        <tissue evidence="2">Leaf</tissue>
    </source>
</reference>
<proteinExistence type="predicted"/>
<dbReference type="Proteomes" id="UP001206925">
    <property type="component" value="Unassembled WGS sequence"/>
</dbReference>
<feature type="domain" description="FBD" evidence="1">
    <location>
        <begin position="86"/>
        <end position="158"/>
    </location>
</feature>
<keyword evidence="3" id="KW-1185">Reference proteome</keyword>
<dbReference type="Pfam" id="PF08387">
    <property type="entry name" value="FBD"/>
    <property type="match status" value="1"/>
</dbReference>
<sequence>MSSYPIQCFATGVIPQKLPTSLIHLKSLEFVGFGLCFGREVDLRSVLLLVTSSPNIETIRMEMENYPTEAVSQTTMNLVDHQDYSHVILGHLRVIEINNFSNMKTGMDFVKLILAKSPMLKKVWIHINERVDIHGRVNILEEMIQYPRASPKAEIKVY</sequence>
<protein>
    <recommendedName>
        <fullName evidence="1">FBD domain-containing protein</fullName>
    </recommendedName>
</protein>
<comment type="caution">
    <text evidence="2">The sequence shown here is derived from an EMBL/GenBank/DDBJ whole genome shotgun (WGS) entry which is preliminary data.</text>
</comment>
<evidence type="ECO:0000259" key="1">
    <source>
        <dbReference type="SMART" id="SM00579"/>
    </source>
</evidence>
<evidence type="ECO:0000313" key="2">
    <source>
        <dbReference type="EMBL" id="KAI7726297.1"/>
    </source>
</evidence>
<organism evidence="2 3">
    <name type="scientific">Ambrosia artemisiifolia</name>
    <name type="common">Common ragweed</name>
    <dbReference type="NCBI Taxonomy" id="4212"/>
    <lineage>
        <taxon>Eukaryota</taxon>
        <taxon>Viridiplantae</taxon>
        <taxon>Streptophyta</taxon>
        <taxon>Embryophyta</taxon>
        <taxon>Tracheophyta</taxon>
        <taxon>Spermatophyta</taxon>
        <taxon>Magnoliopsida</taxon>
        <taxon>eudicotyledons</taxon>
        <taxon>Gunneridae</taxon>
        <taxon>Pentapetalae</taxon>
        <taxon>asterids</taxon>
        <taxon>campanulids</taxon>
        <taxon>Asterales</taxon>
        <taxon>Asteraceae</taxon>
        <taxon>Asteroideae</taxon>
        <taxon>Heliantheae alliance</taxon>
        <taxon>Heliantheae</taxon>
        <taxon>Ambrosia</taxon>
    </lineage>
</organism>
<dbReference type="InterPro" id="IPR006566">
    <property type="entry name" value="FBD"/>
</dbReference>
<dbReference type="EMBL" id="JAMZMK010011719">
    <property type="protein sequence ID" value="KAI7726297.1"/>
    <property type="molecule type" value="Genomic_DNA"/>
</dbReference>